<feature type="transmembrane region" description="Helical" evidence="13">
    <location>
        <begin position="270"/>
        <end position="295"/>
    </location>
</feature>
<gene>
    <name evidence="16" type="ordered locus">GNIT_2782</name>
</gene>
<dbReference type="PROSITE" id="PS50109">
    <property type="entry name" value="HIS_KIN"/>
    <property type="match status" value="1"/>
</dbReference>
<dbReference type="SMART" id="SM00448">
    <property type="entry name" value="REC"/>
    <property type="match status" value="1"/>
</dbReference>
<keyword evidence="17" id="KW-1185">Reference proteome</keyword>
<dbReference type="InterPro" id="IPR005467">
    <property type="entry name" value="His_kinase_dom"/>
</dbReference>
<dbReference type="EC" id="2.7.13.3" evidence="4"/>
<dbReference type="SUPFAM" id="SSF47384">
    <property type="entry name" value="Homodimeric domain of signal transducing histidine kinase"/>
    <property type="match status" value="1"/>
</dbReference>
<dbReference type="InterPro" id="IPR036890">
    <property type="entry name" value="HATPase_C_sf"/>
</dbReference>
<reference evidence="16 17" key="1">
    <citation type="journal article" date="2011" name="J. Bacteriol.">
        <title>Complete genome sequence of seawater bacterium Glaciecola nitratireducens FR1064T.</title>
        <authorList>
            <person name="Bian F."/>
            <person name="Qin Q.L."/>
            <person name="Xie B.B."/>
            <person name="Shu Y.L."/>
            <person name="Zhang X.Y."/>
            <person name="Yu Y."/>
            <person name="Chen B."/>
            <person name="Chen X.L."/>
            <person name="Zhou B.C."/>
            <person name="Zhang Y.Z."/>
        </authorList>
    </citation>
    <scope>NUCLEOTIDE SEQUENCE [LARGE SCALE GENOMIC DNA]</scope>
    <source>
        <strain evidence="17">JCM 12485 / KCTC 12276 / FR1064</strain>
    </source>
</reference>
<dbReference type="HOGENOM" id="CLU_000445_22_0_6"/>
<dbReference type="GO" id="GO:0022857">
    <property type="term" value="F:transmembrane transporter activity"/>
    <property type="evidence" value="ECO:0007669"/>
    <property type="project" value="InterPro"/>
</dbReference>
<feature type="transmembrane region" description="Helical" evidence="13">
    <location>
        <begin position="35"/>
        <end position="54"/>
    </location>
</feature>
<feature type="coiled-coil region" evidence="12">
    <location>
        <begin position="727"/>
        <end position="782"/>
    </location>
</feature>
<keyword evidence="8 16" id="KW-0418">Kinase</keyword>
<dbReference type="PRINTS" id="PR00344">
    <property type="entry name" value="BCTRLSENSOR"/>
</dbReference>
<dbReference type="InterPro" id="IPR001734">
    <property type="entry name" value="Na/solute_symporter"/>
</dbReference>
<dbReference type="OrthoDB" id="9764438at2"/>
<dbReference type="InterPro" id="IPR004358">
    <property type="entry name" value="Sig_transdc_His_kin-like_C"/>
</dbReference>
<dbReference type="KEGG" id="gni:GNIT_2782"/>
<evidence type="ECO:0000256" key="13">
    <source>
        <dbReference type="SAM" id="Phobius"/>
    </source>
</evidence>
<keyword evidence="12" id="KW-0175">Coiled coil</keyword>
<organism evidence="16 17">
    <name type="scientific">Glaciecola nitratireducens (strain JCM 12485 / KCTC 12276 / FR1064)</name>
    <dbReference type="NCBI Taxonomy" id="1085623"/>
    <lineage>
        <taxon>Bacteria</taxon>
        <taxon>Pseudomonadati</taxon>
        <taxon>Pseudomonadota</taxon>
        <taxon>Gammaproteobacteria</taxon>
        <taxon>Alteromonadales</taxon>
        <taxon>Alteromonadaceae</taxon>
        <taxon>Brumicola</taxon>
    </lineage>
</organism>
<evidence type="ECO:0000256" key="11">
    <source>
        <dbReference type="PROSITE-ProRule" id="PRU00169"/>
    </source>
</evidence>
<dbReference type="CDD" id="cd00082">
    <property type="entry name" value="HisKA"/>
    <property type="match status" value="1"/>
</dbReference>
<dbReference type="GO" id="GO:0009927">
    <property type="term" value="F:histidine phosphotransfer kinase activity"/>
    <property type="evidence" value="ECO:0007669"/>
    <property type="project" value="TreeGrafter"/>
</dbReference>
<comment type="similarity">
    <text evidence="3">Belongs to the sodium:solute symporter (SSF) (TC 2.A.21) family.</text>
</comment>
<dbReference type="SMART" id="SM00388">
    <property type="entry name" value="HisKA"/>
    <property type="match status" value="1"/>
</dbReference>
<feature type="transmembrane region" description="Helical" evidence="13">
    <location>
        <begin position="182"/>
        <end position="208"/>
    </location>
</feature>
<evidence type="ECO:0000256" key="3">
    <source>
        <dbReference type="ARBA" id="ARBA00006434"/>
    </source>
</evidence>
<dbReference type="SUPFAM" id="SSF55874">
    <property type="entry name" value="ATPase domain of HSP90 chaperone/DNA topoisomerase II/histidine kinase"/>
    <property type="match status" value="1"/>
</dbReference>
<dbReference type="InterPro" id="IPR011006">
    <property type="entry name" value="CheY-like_superfamily"/>
</dbReference>
<dbReference type="PANTHER" id="PTHR43047">
    <property type="entry name" value="TWO-COMPONENT HISTIDINE PROTEIN KINASE"/>
    <property type="match status" value="1"/>
</dbReference>
<evidence type="ECO:0000256" key="9">
    <source>
        <dbReference type="ARBA" id="ARBA00022989"/>
    </source>
</evidence>
<dbReference type="InterPro" id="IPR001789">
    <property type="entry name" value="Sig_transdc_resp-reg_receiver"/>
</dbReference>
<dbReference type="eggNOG" id="COG3437">
    <property type="taxonomic scope" value="Bacteria"/>
</dbReference>
<dbReference type="CDD" id="cd00075">
    <property type="entry name" value="HATPase"/>
    <property type="match status" value="1"/>
</dbReference>
<evidence type="ECO:0000256" key="6">
    <source>
        <dbReference type="ARBA" id="ARBA00022679"/>
    </source>
</evidence>
<dbReference type="SMART" id="SM00387">
    <property type="entry name" value="HATPase_c"/>
    <property type="match status" value="1"/>
</dbReference>
<dbReference type="eggNOG" id="COG0591">
    <property type="taxonomic scope" value="Bacteria"/>
</dbReference>
<dbReference type="eggNOG" id="COG4251">
    <property type="taxonomic scope" value="Bacteria"/>
</dbReference>
<sequence>MSLGWLALALIYLCLLFWIAKWGDRNTPTSRWLTSTPLVYSLALGIYCTAWTFFGAVGQASRDNWLYLPILLGPIIVYVVFYRFIRKLILVSKKQHISTIADFISARYGKRQVVALLVTIIALLATIPYIALQLKAIGSLFTSISEQQHSNFVVVIATVFIAIFAMYFGTKNTDVTEYRRGLMLAISFESCIKLLALVLVAIVAYQYYEANPSNDIFVEFKSDEAIGTFYSFTFWAQTLMAAAAVICLPRQFHVAVVDNLNLEHLKQARWVFPLYLLIIACTIPVIAAAGDAIFSQSDIKADNYVLGLAILSESIALQVIVFIGGLSAATAMIIVATLTLSTMITNDVILPKILERISSQKTNKIRRIKLLRRIIIFLILTLAFLYQQQMTNETSLASIGLLAFSLVIHLLPSIVGGLYWKRGHAHGVYAGLVAGIVVWTMWLMLPILGGASAGIDQSESLSQAAMVSLLANIIAYITFSMITSSRLIDRIQAEAFVSPADIRSPLISTQPLTVTVDDLHTLISRFSGVERCEQLFNDYARRTNKEMRMQDPANDSFLSFCERALGGVVGSSSSKALIDSLVRGKKLDISEVVNFFEENAQAVEFNISALMTSLENLEQGISVVDKNLNLVAWNKSYVDLFNFPAEILSVGMPIEKLIRFNIAHSDGPPSEIEIRVQKRIERLKSGQAHKFTRKRDDGRVIETIGNPLPGGGFVTSFHDITGHVELQQALEETNISLEQRVRKRTEEVHSINAELRLEIERRNGAEKELIRARQEAENANASKSRFLALASHDVLQPLNAAKLYLSALQETKLDDDTAKIINKLNDSVVSSEALIGTILDISRLDQGELKPFIETVNVVETLTPIINEMSMKAAEKGLIFKHRVQEVWIRADRTYVYRIIQNLVSNAVKYTQSGKVLLTARKQKNSVIIEVRDTGIGIPTLQQAAIFSDFYRVENSNEQGIGLGLGVVKRLSQQLQCSIKVMSEEGKGSCFTIMFDLIDAPETAGIVVSKATSVFSGLRILCVDDQQENLDAMQTLLTKWGIEVQIAQDYEQAVAVAQHFLPQIILVDYQLGKGPDGLAIIEAIRASLNMVIPACLVTAKRGDELVKLCQEQGVNYLSKPLKPAKLRTLIQSMTKFIRAAKVKTK</sequence>
<comment type="subcellular location">
    <subcellularLocation>
        <location evidence="2">Membrane</location>
        <topology evidence="2">Multi-pass membrane protein</topology>
    </subcellularLocation>
</comment>
<dbReference type="GO" id="GO:0005886">
    <property type="term" value="C:plasma membrane"/>
    <property type="evidence" value="ECO:0007669"/>
    <property type="project" value="TreeGrafter"/>
</dbReference>
<dbReference type="Gene3D" id="3.30.450.20">
    <property type="entry name" value="PAS domain"/>
    <property type="match status" value="1"/>
</dbReference>
<dbReference type="FunFam" id="3.30.565.10:FF:000049">
    <property type="entry name" value="Two-component sensor histidine kinase"/>
    <property type="match status" value="1"/>
</dbReference>
<evidence type="ECO:0000256" key="12">
    <source>
        <dbReference type="SAM" id="Coils"/>
    </source>
</evidence>
<accession>G4QIG5</accession>
<feature type="transmembrane region" description="Helical" evidence="13">
    <location>
        <begin position="370"/>
        <end position="387"/>
    </location>
</feature>
<keyword evidence="10 13" id="KW-0472">Membrane</keyword>
<evidence type="ECO:0000259" key="15">
    <source>
        <dbReference type="PROSITE" id="PS50110"/>
    </source>
</evidence>
<keyword evidence="6" id="KW-0808">Transferase</keyword>
<dbReference type="InterPro" id="IPR038377">
    <property type="entry name" value="Na/Glc_symporter_sf"/>
</dbReference>
<feature type="transmembrane region" description="Helical" evidence="13">
    <location>
        <begin position="315"/>
        <end position="340"/>
    </location>
</feature>
<dbReference type="InterPro" id="IPR036097">
    <property type="entry name" value="HisK_dim/P_sf"/>
</dbReference>
<feature type="domain" description="Histidine kinase" evidence="14">
    <location>
        <begin position="789"/>
        <end position="999"/>
    </location>
</feature>
<feature type="transmembrane region" description="Helical" evidence="13">
    <location>
        <begin position="228"/>
        <end position="249"/>
    </location>
</feature>
<dbReference type="InterPro" id="IPR003661">
    <property type="entry name" value="HisK_dim/P_dom"/>
</dbReference>
<dbReference type="SUPFAM" id="SSF52172">
    <property type="entry name" value="CheY-like"/>
    <property type="match status" value="1"/>
</dbReference>
<dbReference type="PANTHER" id="PTHR43047:SF9">
    <property type="entry name" value="HISTIDINE KINASE"/>
    <property type="match status" value="1"/>
</dbReference>
<dbReference type="Gene3D" id="3.40.50.2300">
    <property type="match status" value="1"/>
</dbReference>
<evidence type="ECO:0000256" key="5">
    <source>
        <dbReference type="ARBA" id="ARBA00022553"/>
    </source>
</evidence>
<evidence type="ECO:0000313" key="16">
    <source>
        <dbReference type="EMBL" id="AEP30879.1"/>
    </source>
</evidence>
<evidence type="ECO:0000259" key="14">
    <source>
        <dbReference type="PROSITE" id="PS50109"/>
    </source>
</evidence>
<evidence type="ECO:0000256" key="7">
    <source>
        <dbReference type="ARBA" id="ARBA00022692"/>
    </source>
</evidence>
<comment type="catalytic activity">
    <reaction evidence="1">
        <text>ATP + protein L-histidine = ADP + protein N-phospho-L-histidine.</text>
        <dbReference type="EC" id="2.7.13.3"/>
    </reaction>
</comment>
<evidence type="ECO:0000313" key="17">
    <source>
        <dbReference type="Proteomes" id="UP000009282"/>
    </source>
</evidence>
<proteinExistence type="inferred from homology"/>
<dbReference type="CDD" id="cd00156">
    <property type="entry name" value="REC"/>
    <property type="match status" value="1"/>
</dbReference>
<dbReference type="Gene3D" id="3.30.565.10">
    <property type="entry name" value="Histidine kinase-like ATPase, C-terminal domain"/>
    <property type="match status" value="1"/>
</dbReference>
<feature type="transmembrane region" description="Helical" evidence="13">
    <location>
        <begin position="6"/>
        <end position="23"/>
    </location>
</feature>
<protein>
    <recommendedName>
        <fullName evidence="4">histidine kinase</fullName>
        <ecNumber evidence="4">2.7.13.3</ecNumber>
    </recommendedName>
</protein>
<dbReference type="Pfam" id="PF02518">
    <property type="entry name" value="HATPase_c"/>
    <property type="match status" value="1"/>
</dbReference>
<dbReference type="InterPro" id="IPR035965">
    <property type="entry name" value="PAS-like_dom_sf"/>
</dbReference>
<dbReference type="RefSeq" id="WP_014109752.1">
    <property type="nucleotide sequence ID" value="NC_016041.1"/>
</dbReference>
<evidence type="ECO:0000256" key="4">
    <source>
        <dbReference type="ARBA" id="ARBA00012438"/>
    </source>
</evidence>
<feature type="modified residue" description="4-aspartylphosphate" evidence="11">
    <location>
        <position position="1068"/>
    </location>
</feature>
<name>G4QIG5_GLANF</name>
<evidence type="ECO:0000256" key="1">
    <source>
        <dbReference type="ARBA" id="ARBA00000085"/>
    </source>
</evidence>
<dbReference type="SUPFAM" id="SSF55785">
    <property type="entry name" value="PYP-like sensor domain (PAS domain)"/>
    <property type="match status" value="1"/>
</dbReference>
<dbReference type="PROSITE" id="PS50110">
    <property type="entry name" value="RESPONSE_REGULATORY"/>
    <property type="match status" value="1"/>
</dbReference>
<evidence type="ECO:0000256" key="8">
    <source>
        <dbReference type="ARBA" id="ARBA00022777"/>
    </source>
</evidence>
<dbReference type="Pfam" id="PF00512">
    <property type="entry name" value="HisKA"/>
    <property type="match status" value="1"/>
</dbReference>
<feature type="transmembrane region" description="Helical" evidence="13">
    <location>
        <begin position="152"/>
        <end position="170"/>
    </location>
</feature>
<keyword evidence="7 13" id="KW-0812">Transmembrane</keyword>
<feature type="domain" description="Response regulatory" evidence="15">
    <location>
        <begin position="1019"/>
        <end position="1134"/>
    </location>
</feature>
<dbReference type="PROSITE" id="PS50283">
    <property type="entry name" value="NA_SOLUT_SYMP_3"/>
    <property type="match status" value="1"/>
</dbReference>
<dbReference type="CDD" id="cd10322">
    <property type="entry name" value="SLC5sbd"/>
    <property type="match status" value="1"/>
</dbReference>
<dbReference type="AlphaFoldDB" id="G4QIG5"/>
<dbReference type="Gene3D" id="1.20.1730.10">
    <property type="entry name" value="Sodium/glucose cotransporter"/>
    <property type="match status" value="1"/>
</dbReference>
<feature type="transmembrane region" description="Helical" evidence="13">
    <location>
        <begin position="66"/>
        <end position="85"/>
    </location>
</feature>
<dbReference type="STRING" id="1085623.GNIT_2782"/>
<dbReference type="Pfam" id="PF00072">
    <property type="entry name" value="Response_reg"/>
    <property type="match status" value="1"/>
</dbReference>
<keyword evidence="9 13" id="KW-1133">Transmembrane helix</keyword>
<dbReference type="GO" id="GO:0000155">
    <property type="term" value="F:phosphorelay sensor kinase activity"/>
    <property type="evidence" value="ECO:0007669"/>
    <property type="project" value="InterPro"/>
</dbReference>
<evidence type="ECO:0000256" key="2">
    <source>
        <dbReference type="ARBA" id="ARBA00004141"/>
    </source>
</evidence>
<feature type="transmembrane region" description="Helical" evidence="13">
    <location>
        <begin position="427"/>
        <end position="449"/>
    </location>
</feature>
<dbReference type="Pfam" id="PF12860">
    <property type="entry name" value="PAS_7"/>
    <property type="match status" value="1"/>
</dbReference>
<keyword evidence="5 11" id="KW-0597">Phosphoprotein</keyword>
<dbReference type="InterPro" id="IPR003594">
    <property type="entry name" value="HATPase_dom"/>
</dbReference>
<evidence type="ECO:0000256" key="10">
    <source>
        <dbReference type="ARBA" id="ARBA00023136"/>
    </source>
</evidence>
<dbReference type="EMBL" id="CP003060">
    <property type="protein sequence ID" value="AEP30879.1"/>
    <property type="molecule type" value="Genomic_DNA"/>
</dbReference>
<dbReference type="Proteomes" id="UP000009282">
    <property type="component" value="Chromosome"/>
</dbReference>
<dbReference type="Gene3D" id="1.10.287.130">
    <property type="match status" value="1"/>
</dbReference>
<feature type="transmembrane region" description="Helical" evidence="13">
    <location>
        <begin position="399"/>
        <end position="420"/>
    </location>
</feature>
<feature type="transmembrane region" description="Helical" evidence="13">
    <location>
        <begin position="113"/>
        <end position="132"/>
    </location>
</feature>